<dbReference type="GO" id="GO:0000156">
    <property type="term" value="F:phosphorelay response regulator activity"/>
    <property type="evidence" value="ECO:0007669"/>
    <property type="project" value="TreeGrafter"/>
</dbReference>
<dbReference type="InterPro" id="IPR036890">
    <property type="entry name" value="HATPase_C_sf"/>
</dbReference>
<dbReference type="AlphaFoldDB" id="A0A4S1CLQ2"/>
<gene>
    <name evidence="9" type="ORF">E4633_04185</name>
</gene>
<dbReference type="PROSITE" id="PS50109">
    <property type="entry name" value="HIS_KIN"/>
    <property type="match status" value="1"/>
</dbReference>
<dbReference type="InterPro" id="IPR004358">
    <property type="entry name" value="Sig_transdc_His_kin-like_C"/>
</dbReference>
<dbReference type="EC" id="2.7.13.3" evidence="2"/>
<evidence type="ECO:0000256" key="1">
    <source>
        <dbReference type="ARBA" id="ARBA00000085"/>
    </source>
</evidence>
<dbReference type="NCBIfam" id="TIGR00229">
    <property type="entry name" value="sensory_box"/>
    <property type="match status" value="1"/>
</dbReference>
<evidence type="ECO:0000313" key="10">
    <source>
        <dbReference type="Proteomes" id="UP000306416"/>
    </source>
</evidence>
<feature type="domain" description="PAS" evidence="8">
    <location>
        <begin position="6"/>
        <end position="50"/>
    </location>
</feature>
<evidence type="ECO:0000256" key="2">
    <source>
        <dbReference type="ARBA" id="ARBA00012438"/>
    </source>
</evidence>
<dbReference type="RefSeq" id="WP_135868995.1">
    <property type="nucleotide sequence ID" value="NZ_SRSC01000001.1"/>
</dbReference>
<dbReference type="Pfam" id="PF00512">
    <property type="entry name" value="HisKA"/>
    <property type="match status" value="1"/>
</dbReference>
<evidence type="ECO:0000313" key="9">
    <source>
        <dbReference type="EMBL" id="TGU74669.1"/>
    </source>
</evidence>
<name>A0A4S1CLQ2_9BACT</name>
<evidence type="ECO:0000256" key="6">
    <source>
        <dbReference type="ARBA" id="ARBA00023136"/>
    </source>
</evidence>
<dbReference type="SUPFAM" id="SSF55874">
    <property type="entry name" value="ATPase domain of HSP90 chaperone/DNA topoisomerase II/histidine kinase"/>
    <property type="match status" value="1"/>
</dbReference>
<accession>A0A4S1CLQ2</accession>
<dbReference type="InterPro" id="IPR036097">
    <property type="entry name" value="HisK_dim/P_sf"/>
</dbReference>
<keyword evidence="5" id="KW-0418">Kinase</keyword>
<sequence>MALRESDAGYRELFEENPEPMWVCRREDGRILAVNEAALRLYGYARSEFLALGLSGLSVDPCSAPAGEGALERTCRQRHRDGRELELKLTWRPLWFQGEPAHLVLARSNPAVSPGEESLRRQLEERLVQLEAAHREMEAFSYSISHDLRAPLRHIDGFSRAVLDDFGATLGDQGREYLTRICQATGKMAQLIDAILQFVRVGRCELIRQPIDLSVKAQVISLELRHNDPARQVEFDIPEGIKGEADPKLARQLLEVLIGNAWKFSSKVSSARIRLGGKEENGETVYFVADNGAGFDMAYAGKLFTLFNRLHRTDEFEGSGVGLAIAHRIVTRHGGRIWAESTPGKGTTIFFTLAPRGN</sequence>
<dbReference type="CDD" id="cd00130">
    <property type="entry name" value="PAS"/>
    <property type="match status" value="1"/>
</dbReference>
<dbReference type="InterPro" id="IPR005467">
    <property type="entry name" value="His_kinase_dom"/>
</dbReference>
<dbReference type="Gene3D" id="1.10.287.130">
    <property type="match status" value="1"/>
</dbReference>
<dbReference type="GO" id="GO:0007234">
    <property type="term" value="P:osmosensory signaling via phosphorelay pathway"/>
    <property type="evidence" value="ECO:0007669"/>
    <property type="project" value="TreeGrafter"/>
</dbReference>
<evidence type="ECO:0000256" key="4">
    <source>
        <dbReference type="ARBA" id="ARBA00022679"/>
    </source>
</evidence>
<dbReference type="SMART" id="SM00388">
    <property type="entry name" value="HisKA"/>
    <property type="match status" value="1"/>
</dbReference>
<dbReference type="Pfam" id="PF02518">
    <property type="entry name" value="HATPase_c"/>
    <property type="match status" value="1"/>
</dbReference>
<comment type="caution">
    <text evidence="9">The sequence shown here is derived from an EMBL/GenBank/DDBJ whole genome shotgun (WGS) entry which is preliminary data.</text>
</comment>
<dbReference type="SUPFAM" id="SSF55785">
    <property type="entry name" value="PYP-like sensor domain (PAS domain)"/>
    <property type="match status" value="1"/>
</dbReference>
<keyword evidence="6" id="KW-0472">Membrane</keyword>
<dbReference type="SUPFAM" id="SSF47384">
    <property type="entry name" value="Homodimeric domain of signal transducing histidine kinase"/>
    <property type="match status" value="1"/>
</dbReference>
<dbReference type="PANTHER" id="PTHR42878:SF15">
    <property type="entry name" value="BACTERIOPHYTOCHROME"/>
    <property type="match status" value="1"/>
</dbReference>
<dbReference type="PANTHER" id="PTHR42878">
    <property type="entry name" value="TWO-COMPONENT HISTIDINE KINASE"/>
    <property type="match status" value="1"/>
</dbReference>
<keyword evidence="3" id="KW-0597">Phosphoprotein</keyword>
<dbReference type="PRINTS" id="PR00344">
    <property type="entry name" value="BCTRLSENSOR"/>
</dbReference>
<dbReference type="FunFam" id="3.30.565.10:FF:000006">
    <property type="entry name" value="Sensor histidine kinase WalK"/>
    <property type="match status" value="1"/>
</dbReference>
<evidence type="ECO:0000256" key="3">
    <source>
        <dbReference type="ARBA" id="ARBA00022553"/>
    </source>
</evidence>
<dbReference type="GO" id="GO:0000155">
    <property type="term" value="F:phosphorelay sensor kinase activity"/>
    <property type="evidence" value="ECO:0007669"/>
    <property type="project" value="InterPro"/>
</dbReference>
<evidence type="ECO:0000259" key="8">
    <source>
        <dbReference type="PROSITE" id="PS50112"/>
    </source>
</evidence>
<dbReference type="Gene3D" id="3.30.565.10">
    <property type="entry name" value="Histidine kinase-like ATPase, C-terminal domain"/>
    <property type="match status" value="1"/>
</dbReference>
<dbReference type="PROSITE" id="PS50112">
    <property type="entry name" value="PAS"/>
    <property type="match status" value="1"/>
</dbReference>
<organism evidence="9 10">
    <name type="scientific">Geomonas terrae</name>
    <dbReference type="NCBI Taxonomy" id="2562681"/>
    <lineage>
        <taxon>Bacteria</taxon>
        <taxon>Pseudomonadati</taxon>
        <taxon>Thermodesulfobacteriota</taxon>
        <taxon>Desulfuromonadia</taxon>
        <taxon>Geobacterales</taxon>
        <taxon>Geobacteraceae</taxon>
        <taxon>Geomonas</taxon>
    </lineage>
</organism>
<dbReference type="InterPro" id="IPR003594">
    <property type="entry name" value="HATPase_dom"/>
</dbReference>
<keyword evidence="10" id="KW-1185">Reference proteome</keyword>
<keyword evidence="4" id="KW-0808">Transferase</keyword>
<dbReference type="CDD" id="cd00082">
    <property type="entry name" value="HisKA"/>
    <property type="match status" value="1"/>
</dbReference>
<comment type="catalytic activity">
    <reaction evidence="1">
        <text>ATP + protein L-histidine = ADP + protein N-phospho-L-histidine.</text>
        <dbReference type="EC" id="2.7.13.3"/>
    </reaction>
</comment>
<protein>
    <recommendedName>
        <fullName evidence="2">histidine kinase</fullName>
        <ecNumber evidence="2">2.7.13.3</ecNumber>
    </recommendedName>
</protein>
<dbReference type="InterPro" id="IPR000014">
    <property type="entry name" value="PAS"/>
</dbReference>
<dbReference type="GO" id="GO:0016020">
    <property type="term" value="C:membrane"/>
    <property type="evidence" value="ECO:0007669"/>
    <property type="project" value="UniProtKB-SubCell"/>
</dbReference>
<evidence type="ECO:0000256" key="5">
    <source>
        <dbReference type="ARBA" id="ARBA00022777"/>
    </source>
</evidence>
<reference evidence="9 10" key="1">
    <citation type="submission" date="2019-04" db="EMBL/GenBank/DDBJ databases">
        <title>Geobacter oryzae sp. nov., ferric-reducing bacteria isolated from paddy soil.</title>
        <authorList>
            <person name="Xu Z."/>
            <person name="Masuda Y."/>
            <person name="Itoh H."/>
            <person name="Senoo K."/>
        </authorList>
    </citation>
    <scope>NUCLEOTIDE SEQUENCE [LARGE SCALE GENOMIC DNA]</scope>
    <source>
        <strain evidence="9 10">Red111</strain>
    </source>
</reference>
<dbReference type="Proteomes" id="UP000306416">
    <property type="component" value="Unassembled WGS sequence"/>
</dbReference>
<dbReference type="GO" id="GO:0030295">
    <property type="term" value="F:protein kinase activator activity"/>
    <property type="evidence" value="ECO:0007669"/>
    <property type="project" value="TreeGrafter"/>
</dbReference>
<dbReference type="EMBL" id="SRSC01000001">
    <property type="protein sequence ID" value="TGU74669.1"/>
    <property type="molecule type" value="Genomic_DNA"/>
</dbReference>
<feature type="domain" description="Histidine kinase" evidence="7">
    <location>
        <begin position="143"/>
        <end position="357"/>
    </location>
</feature>
<proteinExistence type="predicted"/>
<dbReference type="InterPro" id="IPR035965">
    <property type="entry name" value="PAS-like_dom_sf"/>
</dbReference>
<dbReference type="InterPro" id="IPR003661">
    <property type="entry name" value="HisK_dim/P_dom"/>
</dbReference>
<dbReference type="Gene3D" id="3.30.450.20">
    <property type="entry name" value="PAS domain"/>
    <property type="match status" value="1"/>
</dbReference>
<dbReference type="InterPro" id="IPR050351">
    <property type="entry name" value="BphY/WalK/GraS-like"/>
</dbReference>
<dbReference type="SMART" id="SM00091">
    <property type="entry name" value="PAS"/>
    <property type="match status" value="1"/>
</dbReference>
<evidence type="ECO:0000259" key="7">
    <source>
        <dbReference type="PROSITE" id="PS50109"/>
    </source>
</evidence>
<dbReference type="Pfam" id="PF13188">
    <property type="entry name" value="PAS_8"/>
    <property type="match status" value="1"/>
</dbReference>
<dbReference type="SMART" id="SM00387">
    <property type="entry name" value="HATPase_c"/>
    <property type="match status" value="1"/>
</dbReference>